<accession>A0A8J7CNF2</accession>
<gene>
    <name evidence="3" type="ORF">IFJ97_04515</name>
</gene>
<feature type="signal peptide" evidence="1">
    <location>
        <begin position="1"/>
        <end position="16"/>
    </location>
</feature>
<name>A0A8J7CNF2_9BACT</name>
<dbReference type="AlphaFoldDB" id="A0A8J7CNF2"/>
<reference evidence="3 4" key="1">
    <citation type="submission" date="2020-08" db="EMBL/GenBank/DDBJ databases">
        <title>Acidobacteriota in marine sediments use diverse sulfur dissimilation pathways.</title>
        <authorList>
            <person name="Wasmund K."/>
        </authorList>
    </citation>
    <scope>NUCLEOTIDE SEQUENCE [LARGE SCALE GENOMIC DNA]</scope>
    <source>
        <strain evidence="3">MAG AM3-A</strain>
    </source>
</reference>
<sequence>MKTKLLVALIAVLAFAGCTSTTSNLPVRTDYSKTTAFHEWENFRFASDSKSADYQRYPRFERMAQQALETELTDRGYTRLAEGSPDFRVSFDLIFRGGTKPQAEIQDRGAEPKATAYGGSSQRGTLIVKMLDPVTAEILWTGQISEIKMNVIEPQKELDKAVRRLLVEFPPLAG</sequence>
<dbReference type="InterPro" id="IPR025411">
    <property type="entry name" value="DUF4136"/>
</dbReference>
<evidence type="ECO:0000313" key="3">
    <source>
        <dbReference type="EMBL" id="MBD3870603.1"/>
    </source>
</evidence>
<evidence type="ECO:0000256" key="1">
    <source>
        <dbReference type="SAM" id="SignalP"/>
    </source>
</evidence>
<proteinExistence type="predicted"/>
<keyword evidence="1" id="KW-0732">Signal</keyword>
<organism evidence="3 4">
    <name type="scientific">Candidatus Sulfomarinibacter kjeldsenii</name>
    <dbReference type="NCBI Taxonomy" id="2885994"/>
    <lineage>
        <taxon>Bacteria</taxon>
        <taxon>Pseudomonadati</taxon>
        <taxon>Acidobacteriota</taxon>
        <taxon>Thermoanaerobaculia</taxon>
        <taxon>Thermoanaerobaculales</taxon>
        <taxon>Candidatus Sulfomarinibacteraceae</taxon>
        <taxon>Candidatus Sulfomarinibacter</taxon>
    </lineage>
</organism>
<feature type="chain" id="PRO_5035265972" evidence="1">
    <location>
        <begin position="17"/>
        <end position="174"/>
    </location>
</feature>
<feature type="domain" description="DUF4136" evidence="2">
    <location>
        <begin position="27"/>
        <end position="171"/>
    </location>
</feature>
<evidence type="ECO:0000259" key="2">
    <source>
        <dbReference type="Pfam" id="PF13590"/>
    </source>
</evidence>
<dbReference type="Proteomes" id="UP000598633">
    <property type="component" value="Unassembled WGS sequence"/>
</dbReference>
<dbReference type="PROSITE" id="PS51257">
    <property type="entry name" value="PROKAR_LIPOPROTEIN"/>
    <property type="match status" value="1"/>
</dbReference>
<dbReference type="EMBL" id="JACXWA010000071">
    <property type="protein sequence ID" value="MBD3870603.1"/>
    <property type="molecule type" value="Genomic_DNA"/>
</dbReference>
<protein>
    <submittedName>
        <fullName evidence="3">DUF4136 domain-containing protein</fullName>
    </submittedName>
</protein>
<evidence type="ECO:0000313" key="4">
    <source>
        <dbReference type="Proteomes" id="UP000598633"/>
    </source>
</evidence>
<comment type="caution">
    <text evidence="3">The sequence shown here is derived from an EMBL/GenBank/DDBJ whole genome shotgun (WGS) entry which is preliminary data.</text>
</comment>
<dbReference type="Pfam" id="PF13590">
    <property type="entry name" value="DUF4136"/>
    <property type="match status" value="1"/>
</dbReference>
<dbReference type="Gene3D" id="3.30.160.670">
    <property type="match status" value="1"/>
</dbReference>